<keyword evidence="7" id="KW-1185">Reference proteome</keyword>
<dbReference type="EMBL" id="MT740736">
    <property type="protein sequence ID" value="QMV33007.1"/>
    <property type="molecule type" value="Genomic_DNA"/>
</dbReference>
<reference evidence="6 7" key="1">
    <citation type="submission" date="2020-07" db="EMBL/GenBank/DDBJ databases">
        <title>Ralstonia phages.</title>
        <authorList>
            <person name="Trotereau A."/>
            <person name="Boyer C."/>
            <person name="Torres-Barcelo C."/>
        </authorList>
    </citation>
    <scope>NUCLEOTIDE SEQUENCE [LARGE SCALE GENOMIC DNA]</scope>
</reference>
<feature type="domain" description="AP2/ERF" evidence="4">
    <location>
        <begin position="110"/>
        <end position="155"/>
    </location>
</feature>
<dbReference type="InterPro" id="IPR001471">
    <property type="entry name" value="AP2/ERF_dom"/>
</dbReference>
<name>A0A7G5B9N4_9CAUD</name>
<evidence type="ECO:0000259" key="5">
    <source>
        <dbReference type="Pfam" id="PF13392"/>
    </source>
</evidence>
<dbReference type="Pfam" id="PF13392">
    <property type="entry name" value="HNH_3"/>
    <property type="match status" value="1"/>
</dbReference>
<dbReference type="Gene3D" id="3.30.730.10">
    <property type="entry name" value="AP2/ERF domain"/>
    <property type="match status" value="1"/>
</dbReference>
<dbReference type="InterPro" id="IPR003615">
    <property type="entry name" value="HNH_nuc"/>
</dbReference>
<keyword evidence="1" id="KW-0805">Transcription regulation</keyword>
<dbReference type="InterPro" id="IPR036955">
    <property type="entry name" value="AP2/ERF_dom_sf"/>
</dbReference>
<feature type="domain" description="HNH nuclease" evidence="5">
    <location>
        <begin position="55"/>
        <end position="92"/>
    </location>
</feature>
<gene>
    <name evidence="6" type="ORF">3Fb_00004</name>
</gene>
<dbReference type="SUPFAM" id="SSF54060">
    <property type="entry name" value="His-Me finger endonucleases"/>
    <property type="match status" value="1"/>
</dbReference>
<sequence length="177" mass="19810">MSLTQEFLKSVLTYDPFTGIFVWVGKPNGRVEAQAIAGSLHSSGYIHIGIQRRVYKAHRLAWLYMTGEFPSSMLDHKNGDRSDNRWANIRQADSTKNCMNMACRSDSRTGMKGVRYDGRDGRFQAVIMISGKSFSLGRFASAEDAHAAYMKAANDNFGEFRVQPFRARSGKKTTPAV</sequence>
<keyword evidence="2" id="KW-0238">DNA-binding</keyword>
<dbReference type="InterPro" id="IPR016177">
    <property type="entry name" value="DNA-bd_dom_sf"/>
</dbReference>
<evidence type="ECO:0008006" key="8">
    <source>
        <dbReference type="Google" id="ProtNLM"/>
    </source>
</evidence>
<evidence type="ECO:0000313" key="7">
    <source>
        <dbReference type="Proteomes" id="UP000515604"/>
    </source>
</evidence>
<dbReference type="GO" id="GO:0003700">
    <property type="term" value="F:DNA-binding transcription factor activity"/>
    <property type="evidence" value="ECO:0007669"/>
    <property type="project" value="InterPro"/>
</dbReference>
<dbReference type="SUPFAM" id="SSF54171">
    <property type="entry name" value="DNA-binding domain"/>
    <property type="match status" value="1"/>
</dbReference>
<proteinExistence type="predicted"/>
<dbReference type="Gene3D" id="3.90.75.20">
    <property type="match status" value="1"/>
</dbReference>
<accession>A0A7G5B9N4</accession>
<protein>
    <recommendedName>
        <fullName evidence="8">HNH nuclease domain-containing protein</fullName>
    </recommendedName>
</protein>
<keyword evidence="3" id="KW-0804">Transcription</keyword>
<evidence type="ECO:0000256" key="2">
    <source>
        <dbReference type="ARBA" id="ARBA00023125"/>
    </source>
</evidence>
<evidence type="ECO:0000256" key="1">
    <source>
        <dbReference type="ARBA" id="ARBA00023015"/>
    </source>
</evidence>
<evidence type="ECO:0000256" key="3">
    <source>
        <dbReference type="ARBA" id="ARBA00023163"/>
    </source>
</evidence>
<organism evidence="6 7">
    <name type="scientific">Ralstonia phage Eline</name>
    <dbReference type="NCBI Taxonomy" id="2759724"/>
    <lineage>
        <taxon>Viruses</taxon>
        <taxon>Duplodnaviria</taxon>
        <taxon>Heunggongvirae</taxon>
        <taxon>Uroviricota</taxon>
        <taxon>Caudoviricetes</taxon>
        <taxon>Cimandefvirus</taxon>
        <taxon>Cimandefvirus eline</taxon>
    </lineage>
</organism>
<evidence type="ECO:0000259" key="4">
    <source>
        <dbReference type="Pfam" id="PF00847"/>
    </source>
</evidence>
<dbReference type="InterPro" id="IPR044925">
    <property type="entry name" value="His-Me_finger_sf"/>
</dbReference>
<evidence type="ECO:0000313" key="6">
    <source>
        <dbReference type="EMBL" id="QMV33007.1"/>
    </source>
</evidence>
<dbReference type="GO" id="GO:0003677">
    <property type="term" value="F:DNA binding"/>
    <property type="evidence" value="ECO:0007669"/>
    <property type="project" value="UniProtKB-KW"/>
</dbReference>
<dbReference type="Proteomes" id="UP000515604">
    <property type="component" value="Segment"/>
</dbReference>
<dbReference type="Pfam" id="PF00847">
    <property type="entry name" value="AP2"/>
    <property type="match status" value="1"/>
</dbReference>